<dbReference type="AlphaFoldDB" id="A0A218NGR4"/>
<accession>A0A218NGR4</accession>
<dbReference type="Pfam" id="PF05016">
    <property type="entry name" value="ParE_toxin"/>
    <property type="match status" value="1"/>
</dbReference>
<reference evidence="2" key="1">
    <citation type="journal article" date="2017" name="Front. Microbiol.">
        <title>Predicted novel toxin-antitoxin sequences from clinical isolates of Pseudomonas aeruginosa.</title>
        <authorList>
            <person name="Andersen S.B."/>
        </authorList>
    </citation>
    <scope>NUCLEOTIDE SEQUENCE</scope>
    <source>
        <strain evidence="2">140_405</strain>
    </source>
</reference>
<keyword evidence="1" id="KW-1277">Toxin-antitoxin system</keyword>
<evidence type="ECO:0000256" key="1">
    <source>
        <dbReference type="ARBA" id="ARBA00022649"/>
    </source>
</evidence>
<evidence type="ECO:0000313" key="2">
    <source>
        <dbReference type="EMBL" id="ASG81446.1"/>
    </source>
</evidence>
<organism evidence="2">
    <name type="scientific">Pseudomonas aeruginosa</name>
    <dbReference type="NCBI Taxonomy" id="287"/>
    <lineage>
        <taxon>Bacteria</taxon>
        <taxon>Pseudomonadati</taxon>
        <taxon>Pseudomonadota</taxon>
        <taxon>Gammaproteobacteria</taxon>
        <taxon>Pseudomonadales</taxon>
        <taxon>Pseudomonadaceae</taxon>
        <taxon>Pseudomonas</taxon>
    </lineage>
</organism>
<name>A0A218NGR4_PSEAI</name>
<dbReference type="RefSeq" id="WP_223724485.1">
    <property type="nucleotide sequence ID" value="NZ_CAKNCR010000007.1"/>
</dbReference>
<dbReference type="EMBL" id="KY855421">
    <property type="protein sequence ID" value="ASG81446.1"/>
    <property type="molecule type" value="Genomic_DNA"/>
</dbReference>
<sequence>MAKYRISHDAQADIVDILRFTHNRFGDAARRRYQALIGAALEAVATDPLRLGSLSREEEGPGLRSIHLVYCRSMPKVGKVIRPRHFVFYRVAADQVLEVVRVLHDSMDLDRHLPPNEQTLQEQMAQRGNGLKGEGNGSQG</sequence>
<dbReference type="InterPro" id="IPR035093">
    <property type="entry name" value="RelE/ParE_toxin_dom_sf"/>
</dbReference>
<dbReference type="Gene3D" id="3.30.2310.20">
    <property type="entry name" value="RelE-like"/>
    <property type="match status" value="1"/>
</dbReference>
<protein>
    <submittedName>
        <fullName evidence="2">Putative toxin RelE</fullName>
    </submittedName>
</protein>
<dbReference type="InterPro" id="IPR007712">
    <property type="entry name" value="RelE/ParE_toxin"/>
</dbReference>
<proteinExistence type="predicted"/>